<protein>
    <submittedName>
        <fullName evidence="2">Uncharacterized protein</fullName>
    </submittedName>
</protein>
<accession>A0AAE1NIR5</accession>
<feature type="region of interest" description="Disordered" evidence="1">
    <location>
        <begin position="1"/>
        <end position="50"/>
    </location>
</feature>
<sequence length="97" mass="11081">MLEPYQEPYKESPPPPQLLQHRPSCPMASDTPIKTDQQHQHLGVRRKRQNSVFVDRTRSFSLEVHPPRRVKSALNLTTLVLQESEEEGATSATTTFT</sequence>
<dbReference type="EMBL" id="JAWZYT010005535">
    <property type="protein sequence ID" value="KAK4290288.1"/>
    <property type="molecule type" value="Genomic_DNA"/>
</dbReference>
<evidence type="ECO:0000313" key="2">
    <source>
        <dbReference type="EMBL" id="KAK4290288.1"/>
    </source>
</evidence>
<evidence type="ECO:0000313" key="3">
    <source>
        <dbReference type="Proteomes" id="UP001292094"/>
    </source>
</evidence>
<name>A0AAE1NIR5_9EUCA</name>
<reference evidence="2" key="1">
    <citation type="submission" date="2023-11" db="EMBL/GenBank/DDBJ databases">
        <title>Genome assemblies of two species of porcelain crab, Petrolisthes cinctipes and Petrolisthes manimaculis (Anomura: Porcellanidae).</title>
        <authorList>
            <person name="Angst P."/>
        </authorList>
    </citation>
    <scope>NUCLEOTIDE SEQUENCE</scope>
    <source>
        <strain evidence="2">PB745_02</strain>
        <tissue evidence="2">Gill</tissue>
    </source>
</reference>
<organism evidence="2 3">
    <name type="scientific">Petrolisthes manimaculis</name>
    <dbReference type="NCBI Taxonomy" id="1843537"/>
    <lineage>
        <taxon>Eukaryota</taxon>
        <taxon>Metazoa</taxon>
        <taxon>Ecdysozoa</taxon>
        <taxon>Arthropoda</taxon>
        <taxon>Crustacea</taxon>
        <taxon>Multicrustacea</taxon>
        <taxon>Malacostraca</taxon>
        <taxon>Eumalacostraca</taxon>
        <taxon>Eucarida</taxon>
        <taxon>Decapoda</taxon>
        <taxon>Pleocyemata</taxon>
        <taxon>Anomura</taxon>
        <taxon>Galatheoidea</taxon>
        <taxon>Porcellanidae</taxon>
        <taxon>Petrolisthes</taxon>
    </lineage>
</organism>
<evidence type="ECO:0000256" key="1">
    <source>
        <dbReference type="SAM" id="MobiDB-lite"/>
    </source>
</evidence>
<dbReference type="Proteomes" id="UP001292094">
    <property type="component" value="Unassembled WGS sequence"/>
</dbReference>
<comment type="caution">
    <text evidence="2">The sequence shown here is derived from an EMBL/GenBank/DDBJ whole genome shotgun (WGS) entry which is preliminary data.</text>
</comment>
<gene>
    <name evidence="2" type="ORF">Pmani_036804</name>
</gene>
<dbReference type="AlphaFoldDB" id="A0AAE1NIR5"/>
<keyword evidence="3" id="KW-1185">Reference proteome</keyword>
<proteinExistence type="predicted"/>